<dbReference type="GeneID" id="9751586"/>
<reference evidence="2" key="2">
    <citation type="journal article" date="2010" name="Stand. Genomic Sci.">
        <title>Complete genome sequence of Vulcanisaeta distributa type strain (IC-017T).</title>
        <authorList>
            <person name="Mavromatis K."/>
            <person name="Sikorski J."/>
            <person name="Pabst E."/>
            <person name="Teshima H."/>
            <person name="Lapidus A."/>
            <person name="Lucas S."/>
            <person name="Nolan M."/>
            <person name="Glavina Del Rio T."/>
            <person name="Cheng J."/>
            <person name="Bruce D."/>
            <person name="Goodwin L."/>
            <person name="Pitluck S."/>
            <person name="Liolios K."/>
            <person name="Ivanova N."/>
            <person name="Mikhailova N."/>
            <person name="Pati A."/>
            <person name="Chen A."/>
            <person name="Palaniappan K."/>
            <person name="Land M."/>
            <person name="Hauser L."/>
            <person name="Chang Y."/>
            <person name="Jeffries C."/>
            <person name="Rohde M."/>
            <person name="Spring S."/>
            <person name="Goker M."/>
            <person name="Wirth R."/>
            <person name="Woyke T."/>
            <person name="Bristow J."/>
            <person name="Eisen J."/>
            <person name="Markowitz V."/>
            <person name="Hugenholtz P."/>
            <person name="Klenk H."/>
            <person name="Kyrpides N."/>
        </authorList>
    </citation>
    <scope>NUCLEOTIDE SEQUENCE [LARGE SCALE GENOMIC DNA]</scope>
    <source>
        <strain evidence="2">DSM 14429 / JCM 11212 / NBRC 100878 / IC-017</strain>
    </source>
</reference>
<dbReference type="GO" id="GO:0006508">
    <property type="term" value="P:proteolysis"/>
    <property type="evidence" value="ECO:0007669"/>
    <property type="project" value="InterPro"/>
</dbReference>
<proteinExistence type="predicted"/>
<dbReference type="RefSeq" id="WP_013335783.1">
    <property type="nucleotide sequence ID" value="NC_014537.1"/>
</dbReference>
<organism evidence="1 2">
    <name type="scientific">Vulcanisaeta distributa (strain DSM 14429 / JCM 11212 / NBRC 100878 / IC-017)</name>
    <dbReference type="NCBI Taxonomy" id="572478"/>
    <lineage>
        <taxon>Archaea</taxon>
        <taxon>Thermoproteota</taxon>
        <taxon>Thermoprotei</taxon>
        <taxon>Thermoproteales</taxon>
        <taxon>Thermoproteaceae</taxon>
        <taxon>Vulcanisaeta</taxon>
    </lineage>
</organism>
<dbReference type="Gene3D" id="2.40.70.10">
    <property type="entry name" value="Acid Proteases"/>
    <property type="match status" value="1"/>
</dbReference>
<dbReference type="InterPro" id="IPR021109">
    <property type="entry name" value="Peptidase_aspartic_dom_sf"/>
</dbReference>
<accession>E1QVD1</accession>
<dbReference type="PROSITE" id="PS00141">
    <property type="entry name" value="ASP_PROTEASE"/>
    <property type="match status" value="1"/>
</dbReference>
<gene>
    <name evidence="1" type="ordered locus">Vdis_0663</name>
</gene>
<dbReference type="SUPFAM" id="SSF50630">
    <property type="entry name" value="Acid proteases"/>
    <property type="match status" value="1"/>
</dbReference>
<dbReference type="KEGG" id="vdi:Vdis_0663"/>
<reference evidence="1 2" key="1">
    <citation type="journal article" date="2010" name="Stand. Genomic Sci.">
        <title>Complete genome sequence of Vulcanisaeta distributa type strain (IC-017).</title>
        <authorList>
            <person name="Mavromatis K."/>
            <person name="Sikorski J."/>
            <person name="Pabst E."/>
            <person name="Teshima H."/>
            <person name="Lapidus A."/>
            <person name="Lucas S."/>
            <person name="Nolan M."/>
            <person name="Glavina Del Rio T."/>
            <person name="Cheng J.F."/>
            <person name="Bruce D."/>
            <person name="Goodwin L."/>
            <person name="Pitluck S."/>
            <person name="Liolios K."/>
            <person name="Ivanova N."/>
            <person name="Mikhailova N."/>
            <person name="Pati A."/>
            <person name="Chen A."/>
            <person name="Palaniappan K."/>
            <person name="Land M."/>
            <person name="Hauser L."/>
            <person name="Chang Y.J."/>
            <person name="Jeffries C.D."/>
            <person name="Rohde M."/>
            <person name="Spring S."/>
            <person name="Goker M."/>
            <person name="Wirth R."/>
            <person name="Woyke T."/>
            <person name="Bristow J."/>
            <person name="Eisen J.A."/>
            <person name="Markowitz V."/>
            <person name="Hugenholtz P."/>
            <person name="Klenk H.P."/>
            <person name="Kyrpides N.C."/>
        </authorList>
    </citation>
    <scope>NUCLEOTIDE SEQUENCE [LARGE SCALE GENOMIC DNA]</scope>
    <source>
        <strain evidence="2">DSM 14429 / JCM 11212 / NBRC 100878 / IC-017</strain>
    </source>
</reference>
<keyword evidence="2" id="KW-1185">Reference proteome</keyword>
<evidence type="ECO:0000313" key="1">
    <source>
        <dbReference type="EMBL" id="ADN50058.1"/>
    </source>
</evidence>
<dbReference type="eggNOG" id="arCOG03744">
    <property type="taxonomic scope" value="Archaea"/>
</dbReference>
<dbReference type="GO" id="GO:0004190">
    <property type="term" value="F:aspartic-type endopeptidase activity"/>
    <property type="evidence" value="ECO:0007669"/>
    <property type="project" value="InterPro"/>
</dbReference>
<sequence>MPIVRINYASPNALPADVLRINGPVIMIDVKPAGVVQSFAQSRGITLNNVRNVIALIDTGASITSIDKNVLNQLGYPPYGTVNSATASGQVTVPLYLVRLILFSNVPDVRARIVLDNVTVAAVDLSAQQYRALIGHDILRNILLIYDGVAGQITITY</sequence>
<evidence type="ECO:0008006" key="3">
    <source>
        <dbReference type="Google" id="ProtNLM"/>
    </source>
</evidence>
<dbReference type="Pfam" id="PF13975">
    <property type="entry name" value="gag-asp_proteas"/>
    <property type="match status" value="1"/>
</dbReference>
<protein>
    <recommendedName>
        <fullName evidence="3">Peptidase A2 domain-containing protein</fullName>
    </recommendedName>
</protein>
<evidence type="ECO:0000313" key="2">
    <source>
        <dbReference type="Proteomes" id="UP000006681"/>
    </source>
</evidence>
<dbReference type="OrthoDB" id="374964at2157"/>
<dbReference type="STRING" id="572478.Vdis_0663"/>
<dbReference type="HOGENOM" id="CLU_1674079_0_0_2"/>
<dbReference type="Proteomes" id="UP000006681">
    <property type="component" value="Chromosome"/>
</dbReference>
<dbReference type="EMBL" id="CP002100">
    <property type="protein sequence ID" value="ADN50058.1"/>
    <property type="molecule type" value="Genomic_DNA"/>
</dbReference>
<name>E1QVD1_VULDI</name>
<dbReference type="InterPro" id="IPR001969">
    <property type="entry name" value="Aspartic_peptidase_AS"/>
</dbReference>
<dbReference type="AlphaFoldDB" id="E1QVD1"/>